<dbReference type="SMART" id="SM00331">
    <property type="entry name" value="PP2C_SIG"/>
    <property type="match status" value="1"/>
</dbReference>
<dbReference type="RefSeq" id="WP_209980118.1">
    <property type="nucleotide sequence ID" value="NZ_JAGINO010000003.1"/>
</dbReference>
<evidence type="ECO:0000313" key="4">
    <source>
        <dbReference type="EMBL" id="MDQ0532243.1"/>
    </source>
</evidence>
<dbReference type="PANTHER" id="PTHR43156">
    <property type="entry name" value="STAGE II SPORULATION PROTEIN E-RELATED"/>
    <property type="match status" value="1"/>
</dbReference>
<name>A0ABU0MFM7_9PROT</name>
<dbReference type="Pfam" id="PF07228">
    <property type="entry name" value="SpoIIE"/>
    <property type="match status" value="1"/>
</dbReference>
<reference evidence="4 5" key="1">
    <citation type="submission" date="2023-07" db="EMBL/GenBank/DDBJ databases">
        <title>Genomic Encyclopedia of Type Strains, Phase IV (KMG-IV): sequencing the most valuable type-strain genomes for metagenomic binning, comparative biology and taxonomic classification.</title>
        <authorList>
            <person name="Goeker M."/>
        </authorList>
    </citation>
    <scope>NUCLEOTIDE SEQUENCE [LARGE SCALE GENOMIC DNA]</scope>
    <source>
        <strain evidence="4 5">DSM 19922</strain>
    </source>
</reference>
<keyword evidence="1 4" id="KW-0378">Hydrolase</keyword>
<dbReference type="Proteomes" id="UP001244552">
    <property type="component" value="Unassembled WGS sequence"/>
</dbReference>
<keyword evidence="2" id="KW-0812">Transmembrane</keyword>
<keyword evidence="5" id="KW-1185">Reference proteome</keyword>
<dbReference type="InterPro" id="IPR052016">
    <property type="entry name" value="Bact_Sigma-Reg"/>
</dbReference>
<sequence length="722" mass="76514">MLLQTRIILFVLATVTVVAGLLLGFSALREDAADRRAKELELARLDTSWQLAVSGAAGRIDQNLGRLAGDAEIARAVEAEDRGALNRRVSALGIVPASGTVPATGGGLTDVNLLSESGDLLFSTDPALDPAPLLNRGALDGILSGQKLARGVRLVDGERLVVVAGAPIYAGTGTGGGAGSGAGVAGAVVAGVEFKAALDVLRRTTGARVFAVARNGAAIDGETDPLWPAVRVLVRPAERRIATFAEGGRRYALASLPVADLAGGRVATVLIAGDVTQAEEEQALWSAAYVAAAALVLLGALGLLYGFLRRNFSTLDGAVKALQDLSHGRAMGYLELPAGNDEIGRIAGAVEVFRGVMREIERTAGQRERRLRRQQRFIRRQMEALAVTLEEEARQNLLEELRQIEAETHDAHSAQSKGVGDELGLLALGFSRLATRVSTQQVQLTQMVRDLREALADKRRLISLQQELEIARTMQLTILPQVFPDLPELDIAARMIPAKEVGGDFYDFFPISEHKVALVIADVSGKGIPAAFFMLITRTMLRAIAESGVGPAETMRRVNNLLAAENEQMMFVTVFYGELDLRTGVLAFSNGGHNPPLRMTADGTVAPLERTPGIALAAMPDMPFGERSVTLETGDMAFLFTDGVTEAFNGEEVMYGDGRLVDAVARQREAGARNGLDGVLADVARFTAGAPQSDDITCLVLRWRGASPAPVAAGNPAEAAVA</sequence>
<evidence type="ECO:0000313" key="5">
    <source>
        <dbReference type="Proteomes" id="UP001244552"/>
    </source>
</evidence>
<keyword evidence="2" id="KW-1133">Transmembrane helix</keyword>
<dbReference type="SUPFAM" id="SSF81606">
    <property type="entry name" value="PP2C-like"/>
    <property type="match status" value="1"/>
</dbReference>
<dbReference type="EMBL" id="JAUSVU010000003">
    <property type="protein sequence ID" value="MDQ0532243.1"/>
    <property type="molecule type" value="Genomic_DNA"/>
</dbReference>
<feature type="transmembrane region" description="Helical" evidence="2">
    <location>
        <begin position="6"/>
        <end position="28"/>
    </location>
</feature>
<dbReference type="PANTHER" id="PTHR43156:SF2">
    <property type="entry name" value="STAGE II SPORULATION PROTEIN E"/>
    <property type="match status" value="1"/>
</dbReference>
<gene>
    <name evidence="4" type="ORF">QO018_001087</name>
</gene>
<comment type="caution">
    <text evidence="4">The sequence shown here is derived from an EMBL/GenBank/DDBJ whole genome shotgun (WGS) entry which is preliminary data.</text>
</comment>
<dbReference type="Gene3D" id="3.60.40.10">
    <property type="entry name" value="PPM-type phosphatase domain"/>
    <property type="match status" value="1"/>
</dbReference>
<dbReference type="InterPro" id="IPR036457">
    <property type="entry name" value="PPM-type-like_dom_sf"/>
</dbReference>
<accession>A0ABU0MFM7</accession>
<feature type="domain" description="PPM-type phosphatase" evidence="3">
    <location>
        <begin position="486"/>
        <end position="703"/>
    </location>
</feature>
<evidence type="ECO:0000256" key="2">
    <source>
        <dbReference type="SAM" id="Phobius"/>
    </source>
</evidence>
<dbReference type="InterPro" id="IPR001932">
    <property type="entry name" value="PPM-type_phosphatase-like_dom"/>
</dbReference>
<evidence type="ECO:0000259" key="3">
    <source>
        <dbReference type="SMART" id="SM00331"/>
    </source>
</evidence>
<dbReference type="EC" id="3.1.3.3" evidence="4"/>
<dbReference type="GO" id="GO:0016787">
    <property type="term" value="F:hydrolase activity"/>
    <property type="evidence" value="ECO:0007669"/>
    <property type="project" value="UniProtKB-KW"/>
</dbReference>
<proteinExistence type="predicted"/>
<keyword evidence="2" id="KW-0472">Membrane</keyword>
<evidence type="ECO:0000256" key="1">
    <source>
        <dbReference type="ARBA" id="ARBA00022801"/>
    </source>
</evidence>
<feature type="transmembrane region" description="Helical" evidence="2">
    <location>
        <begin position="287"/>
        <end position="308"/>
    </location>
</feature>
<organism evidence="4 5">
    <name type="scientific">Azospirillum picis</name>
    <dbReference type="NCBI Taxonomy" id="488438"/>
    <lineage>
        <taxon>Bacteria</taxon>
        <taxon>Pseudomonadati</taxon>
        <taxon>Pseudomonadota</taxon>
        <taxon>Alphaproteobacteria</taxon>
        <taxon>Rhodospirillales</taxon>
        <taxon>Azospirillaceae</taxon>
        <taxon>Azospirillum</taxon>
    </lineage>
</organism>
<protein>
    <submittedName>
        <fullName evidence="4">Sigma-B regulation protein RsbU (Phosphoserine phosphatase)</fullName>
        <ecNumber evidence="4">3.1.3.3</ecNumber>
    </submittedName>
</protein>